<dbReference type="Proteomes" id="UP001430584">
    <property type="component" value="Unassembled WGS sequence"/>
</dbReference>
<dbReference type="SUPFAM" id="SSF53474">
    <property type="entry name" value="alpha/beta-Hydrolases"/>
    <property type="match status" value="1"/>
</dbReference>
<dbReference type="Gene3D" id="3.40.50.1820">
    <property type="entry name" value="alpha/beta hydrolase"/>
    <property type="match status" value="1"/>
</dbReference>
<feature type="compositionally biased region" description="Polar residues" evidence="1">
    <location>
        <begin position="216"/>
        <end position="225"/>
    </location>
</feature>
<dbReference type="GeneID" id="92014384"/>
<dbReference type="RefSeq" id="XP_066627970.1">
    <property type="nucleotide sequence ID" value="XM_066781687.1"/>
</dbReference>
<dbReference type="InterPro" id="IPR029058">
    <property type="entry name" value="AB_hydrolase_fold"/>
</dbReference>
<protein>
    <recommendedName>
        <fullName evidence="4">DUF676 domain-containing protein</fullName>
    </recommendedName>
</protein>
<evidence type="ECO:0000313" key="2">
    <source>
        <dbReference type="EMBL" id="KAL0253326.1"/>
    </source>
</evidence>
<proteinExistence type="predicted"/>
<comment type="caution">
    <text evidence="2">The sequence shown here is derived from an EMBL/GenBank/DDBJ whole genome shotgun (WGS) entry which is preliminary data.</text>
</comment>
<keyword evidence="3" id="KW-1185">Reference proteome</keyword>
<feature type="region of interest" description="Disordered" evidence="1">
    <location>
        <begin position="216"/>
        <end position="238"/>
    </location>
</feature>
<dbReference type="EMBL" id="JAJVCZ030000012">
    <property type="protein sequence ID" value="KAL0253326.1"/>
    <property type="molecule type" value="Genomic_DNA"/>
</dbReference>
<organism evidence="2 3">
    <name type="scientific">Diplodia seriata</name>
    <dbReference type="NCBI Taxonomy" id="420778"/>
    <lineage>
        <taxon>Eukaryota</taxon>
        <taxon>Fungi</taxon>
        <taxon>Dikarya</taxon>
        <taxon>Ascomycota</taxon>
        <taxon>Pezizomycotina</taxon>
        <taxon>Dothideomycetes</taxon>
        <taxon>Dothideomycetes incertae sedis</taxon>
        <taxon>Botryosphaeriales</taxon>
        <taxon>Botryosphaeriaceae</taxon>
        <taxon>Diplodia</taxon>
    </lineage>
</organism>
<dbReference type="PANTHER" id="PTHR42044:SF2">
    <property type="entry name" value="DUF676 DOMAIN-CONTAINING PROTEIN"/>
    <property type="match status" value="1"/>
</dbReference>
<reference evidence="2 3" key="1">
    <citation type="submission" date="2024-02" db="EMBL/GenBank/DDBJ databases">
        <title>De novo assembly and annotation of 12 fungi associated with fruit tree decline syndrome in Ontario, Canada.</title>
        <authorList>
            <person name="Sulman M."/>
            <person name="Ellouze W."/>
            <person name="Ilyukhin E."/>
        </authorList>
    </citation>
    <scope>NUCLEOTIDE SEQUENCE [LARGE SCALE GENOMIC DNA]</scope>
    <source>
        <strain evidence="2 3">FDS-637</strain>
    </source>
</reference>
<evidence type="ECO:0000256" key="1">
    <source>
        <dbReference type="SAM" id="MobiDB-lite"/>
    </source>
</evidence>
<feature type="compositionally biased region" description="Basic and acidic residues" evidence="1">
    <location>
        <begin position="226"/>
        <end position="235"/>
    </location>
</feature>
<dbReference type="PANTHER" id="PTHR42044">
    <property type="entry name" value="DUF676 DOMAIN-CONTAINING PROTEIN-RELATED"/>
    <property type="match status" value="1"/>
</dbReference>
<gene>
    <name evidence="2" type="ORF">SLS55_010299</name>
</gene>
<name>A0ABR3C0M8_9PEZI</name>
<evidence type="ECO:0008006" key="4">
    <source>
        <dbReference type="Google" id="ProtNLM"/>
    </source>
</evidence>
<accession>A0ABR3C0M8</accession>
<evidence type="ECO:0000313" key="3">
    <source>
        <dbReference type="Proteomes" id="UP001430584"/>
    </source>
</evidence>
<sequence>MPLIDFVKSKTSNIVTATLMMLVRLPGAAAQLMDAAALVVRKSGPAPLAKCLDGLSGAMKLLEPNILLESLMQMTQTVATAIVHDAKHVFIIRDGMRRNELTAATIQFLWDQRRMVTSFMIDVVECAKCYVKADSVTGVCDPLEEHGHDNELDLWDPMNRHALLCQAQRLVKSIVFILTNAARPLAFDDIDMTKETRLCTDNVDLGSIIEVTPSGRQKVSATTDSSTKDERRDSAVGELDDLLTGQSKRAANGHFEASPISTPGEGTEDPAKVTDEKWFFVNGIGTELYWLHLACRKLAKRYSRNVTGVYNRGDGILWDLIKCAGQRNNKGQLNAKSQREMVQTAKGGQMAQMELANQLEAALLTKGERGHAYKKVVMIAHSQGCLVLRLAIEDLRAQRSKALDEAMRERLCVFTFGNPSVDWLGEPDDVLRTEHFANEKDFVAHLGVFHDGKPKDRGYKNVFTNKEEGWVGHLFGAQYSLDCKHYTDEFEKRSSKRSWLLNCRQGEPLAAERVSSA</sequence>